<comment type="similarity">
    <text evidence="2">Belongs to the binding-protein-dependent transport system permease family. HisMQ subfamily.</text>
</comment>
<feature type="transmembrane region" description="Helical" evidence="8">
    <location>
        <begin position="267"/>
        <end position="285"/>
    </location>
</feature>
<dbReference type="GO" id="GO:0022857">
    <property type="term" value="F:transmembrane transporter activity"/>
    <property type="evidence" value="ECO:0007669"/>
    <property type="project" value="InterPro"/>
</dbReference>
<dbReference type="GeneID" id="78362328"/>
<feature type="transmembrane region" description="Helical" evidence="8">
    <location>
        <begin position="118"/>
        <end position="139"/>
    </location>
</feature>
<dbReference type="NCBIfam" id="TIGR01726">
    <property type="entry name" value="HEQRo_perm_3TM"/>
    <property type="match status" value="1"/>
</dbReference>
<dbReference type="Gene3D" id="1.10.3720.10">
    <property type="entry name" value="MetI-like"/>
    <property type="match status" value="1"/>
</dbReference>
<dbReference type="PANTHER" id="PTHR30614:SF41">
    <property type="entry name" value="INNER MEMBRANE AMINO-ACID ABC TRANSPORTER PERMEASE PROTEIN YHDY"/>
    <property type="match status" value="1"/>
</dbReference>
<evidence type="ECO:0000256" key="5">
    <source>
        <dbReference type="ARBA" id="ARBA00022692"/>
    </source>
</evidence>
<dbReference type="InterPro" id="IPR043429">
    <property type="entry name" value="ArtM/GltK/GlnP/TcyL/YhdX-like"/>
</dbReference>
<organism evidence="10 11">
    <name type="scientific">Turicimonas muris</name>
    <dbReference type="NCBI Taxonomy" id="1796652"/>
    <lineage>
        <taxon>Bacteria</taxon>
        <taxon>Pseudomonadati</taxon>
        <taxon>Pseudomonadota</taxon>
        <taxon>Betaproteobacteria</taxon>
        <taxon>Burkholderiales</taxon>
        <taxon>Sutterellaceae</taxon>
        <taxon>Turicimonas</taxon>
    </lineage>
</organism>
<feature type="transmembrane region" description="Helical" evidence="8">
    <location>
        <begin position="151"/>
        <end position="174"/>
    </location>
</feature>
<gene>
    <name evidence="10" type="ORF">ADH67_13030</name>
</gene>
<name>A0A227K9Y6_9BURK</name>
<evidence type="ECO:0000256" key="7">
    <source>
        <dbReference type="ARBA" id="ARBA00023136"/>
    </source>
</evidence>
<keyword evidence="3 8" id="KW-0813">Transport</keyword>
<evidence type="ECO:0000259" key="9">
    <source>
        <dbReference type="PROSITE" id="PS50928"/>
    </source>
</evidence>
<dbReference type="AlphaFoldDB" id="A0A227K9Y6"/>
<dbReference type="PROSITE" id="PS50928">
    <property type="entry name" value="ABC_TM1"/>
    <property type="match status" value="1"/>
</dbReference>
<evidence type="ECO:0000313" key="10">
    <source>
        <dbReference type="EMBL" id="OXE44156.1"/>
    </source>
</evidence>
<comment type="caution">
    <text evidence="10">The sequence shown here is derived from an EMBL/GenBank/DDBJ whole genome shotgun (WGS) entry which is preliminary data.</text>
</comment>
<dbReference type="PANTHER" id="PTHR30614">
    <property type="entry name" value="MEMBRANE COMPONENT OF AMINO ACID ABC TRANSPORTER"/>
    <property type="match status" value="1"/>
</dbReference>
<dbReference type="GO" id="GO:0043190">
    <property type="term" value="C:ATP-binding cassette (ABC) transporter complex"/>
    <property type="evidence" value="ECO:0007669"/>
    <property type="project" value="InterPro"/>
</dbReference>
<dbReference type="GO" id="GO:0006865">
    <property type="term" value="P:amino acid transport"/>
    <property type="evidence" value="ECO:0007669"/>
    <property type="project" value="TreeGrafter"/>
</dbReference>
<keyword evidence="11" id="KW-1185">Reference proteome</keyword>
<dbReference type="SUPFAM" id="SSF161098">
    <property type="entry name" value="MetI-like"/>
    <property type="match status" value="1"/>
</dbReference>
<feature type="transmembrane region" description="Helical" evidence="8">
    <location>
        <begin position="186"/>
        <end position="210"/>
    </location>
</feature>
<dbReference type="InterPro" id="IPR035906">
    <property type="entry name" value="MetI-like_sf"/>
</dbReference>
<keyword evidence="5 8" id="KW-0812">Transmembrane</keyword>
<dbReference type="InterPro" id="IPR010065">
    <property type="entry name" value="AA_ABC_transptr_permease_3TM"/>
</dbReference>
<accession>A0A227K9Y6</accession>
<evidence type="ECO:0000256" key="8">
    <source>
        <dbReference type="RuleBase" id="RU363032"/>
    </source>
</evidence>
<proteinExistence type="inferred from homology"/>
<feature type="transmembrane region" description="Helical" evidence="8">
    <location>
        <begin position="86"/>
        <end position="106"/>
    </location>
</feature>
<evidence type="ECO:0000256" key="1">
    <source>
        <dbReference type="ARBA" id="ARBA00004429"/>
    </source>
</evidence>
<feature type="transmembrane region" description="Helical" evidence="8">
    <location>
        <begin position="222"/>
        <end position="239"/>
    </location>
</feature>
<dbReference type="Proteomes" id="UP000214610">
    <property type="component" value="Unassembled WGS sequence"/>
</dbReference>
<dbReference type="CDD" id="cd06261">
    <property type="entry name" value="TM_PBP2"/>
    <property type="match status" value="1"/>
</dbReference>
<sequence>MARNIIFKYSNKIWRSFFYSPLASILTIGLILFFGLAGWYVWNWGVADAIFRADFKACLQNHDGACWGFVTEKWRLIIFGRFPYEIQWRPALATFLVLLMLVISAFPQTWTKQASKWLIGGWVCSLAAFFILMKGGIFGLERVDSDSWGGLPLTIILTLLGMTLSAPIGILLAIGRRSKMAIIRNLCAGYIELIRGVPLITVLFVASFIFPLLLPPAWRIEAFWRIVIGIVLFQAAYMAETIRGGLQTIPQGQFYAADSLGLNRFQVYVYIILPQAFVTIIPAFVNSLLSTFMDTSLVTIVSMYDLTGSLRLALGDPNWRNFFLEGYLFIAIIYFVFSFIMSRYSIWLEKRIERKKQGALAEAKAQAA</sequence>
<dbReference type="InterPro" id="IPR000515">
    <property type="entry name" value="MetI-like"/>
</dbReference>
<keyword evidence="7 8" id="KW-0472">Membrane</keyword>
<keyword evidence="6 8" id="KW-1133">Transmembrane helix</keyword>
<evidence type="ECO:0000256" key="3">
    <source>
        <dbReference type="ARBA" id="ARBA00022448"/>
    </source>
</evidence>
<dbReference type="EMBL" id="NHMP01000017">
    <property type="protein sequence ID" value="OXE44156.1"/>
    <property type="molecule type" value="Genomic_DNA"/>
</dbReference>
<reference evidence="11" key="1">
    <citation type="submission" date="2017-05" db="EMBL/GenBank/DDBJ databases">
        <title>Improved OligoMM genomes.</title>
        <authorList>
            <person name="Garzetti D."/>
        </authorList>
    </citation>
    <scope>NUCLEOTIDE SEQUENCE [LARGE SCALE GENOMIC DNA]</scope>
    <source>
        <strain evidence="11">YL45</strain>
    </source>
</reference>
<feature type="domain" description="ABC transmembrane type-1" evidence="9">
    <location>
        <begin position="151"/>
        <end position="341"/>
    </location>
</feature>
<evidence type="ECO:0000256" key="4">
    <source>
        <dbReference type="ARBA" id="ARBA00022475"/>
    </source>
</evidence>
<protein>
    <submittedName>
        <fullName evidence="10">Amino acid ABC transporter permease</fullName>
    </submittedName>
</protein>
<comment type="subcellular location">
    <subcellularLocation>
        <location evidence="1">Cell inner membrane</location>
        <topology evidence="1">Multi-pass membrane protein</topology>
    </subcellularLocation>
    <subcellularLocation>
        <location evidence="8">Cell membrane</location>
        <topology evidence="8">Multi-pass membrane protein</topology>
    </subcellularLocation>
</comment>
<evidence type="ECO:0000313" key="11">
    <source>
        <dbReference type="Proteomes" id="UP000214610"/>
    </source>
</evidence>
<keyword evidence="4" id="KW-1003">Cell membrane</keyword>
<evidence type="ECO:0000256" key="2">
    <source>
        <dbReference type="ARBA" id="ARBA00010072"/>
    </source>
</evidence>
<feature type="transmembrane region" description="Helical" evidence="8">
    <location>
        <begin position="326"/>
        <end position="346"/>
    </location>
</feature>
<dbReference type="RefSeq" id="WP_066594526.1">
    <property type="nucleotide sequence ID" value="NZ_CAJTBZ010000017.1"/>
</dbReference>
<dbReference type="Pfam" id="PF00528">
    <property type="entry name" value="BPD_transp_1"/>
    <property type="match status" value="1"/>
</dbReference>
<feature type="transmembrane region" description="Helical" evidence="8">
    <location>
        <begin position="21"/>
        <end position="42"/>
    </location>
</feature>
<evidence type="ECO:0000256" key="6">
    <source>
        <dbReference type="ARBA" id="ARBA00022989"/>
    </source>
</evidence>